<keyword evidence="2" id="KW-0539">Nucleus</keyword>
<dbReference type="InterPro" id="IPR052783">
    <property type="entry name" value="Metabolic/Drug-Res_Regulator"/>
</dbReference>
<dbReference type="GO" id="GO:0008270">
    <property type="term" value="F:zinc ion binding"/>
    <property type="evidence" value="ECO:0007669"/>
    <property type="project" value="InterPro"/>
</dbReference>
<dbReference type="GeneID" id="27903141"/>
<evidence type="ECO:0000256" key="2">
    <source>
        <dbReference type="ARBA" id="ARBA00023242"/>
    </source>
</evidence>
<sequence length="650" mass="70119">MLEGSQEPPANGQEPVLSGSKRTLPGDAAQKAKRVRVSRACDQCRAGREKCDGNRPCCQTCDAQGRSCTYYEQPKKRGIQPNYIRTLELTLAWIFKNFPESEQHISSLLPDPGDQAHKLIAWKDAVPAEALHASWRHSVVCRQIDQLLSGADIELPRPIAATTAAAAAVDSQETHHADDAQASYQSPPPSVPSDTGMVPPDIANPAAGVMNVLSPTHEANNTTNELLKLPQNSWALLEHYFAFTHTWLPMVERHDVLKLMYSYPPGGLRKQDALGADHAELWSIMALASLQNGAEDSVACRNTAKSLVPNEHGFQLGHIKALLILGLTEIMERAWLPAWLTIGSAIRLLTYSKLGRGTSTTLFEGRTKHTLLAAFVLERAVASQTGATAHIRPGDIQHVGFLIEDGLEEWSPWQDPTAGAASSMARSPTRSMSTFNELVRIALQFPSDSILGSPGLPNMASTMEAITKLLINASDSTQRLHPSQALAGRKAQVPVEASRVHASSHSSTAFSPPSADNTRFQFMSLPSESMEGLASSTHANQMQQIPGPSNWTTGPVATDMLQDVAPGAEDAGSANGPPGSDVFEELAMLDRTDFSSNPSFMQNLGFGPDLDLAEFFGADYQPSNPLLTYTQPATYASPTQDFETTGNDAG</sequence>
<dbReference type="CDD" id="cd12148">
    <property type="entry name" value="fungal_TF_MHR"/>
    <property type="match status" value="1"/>
</dbReference>
<dbReference type="AlphaFoldDB" id="M3D132"/>
<evidence type="ECO:0000313" key="6">
    <source>
        <dbReference type="Proteomes" id="UP000016931"/>
    </source>
</evidence>
<organism evidence="5 6">
    <name type="scientific">Sphaerulina musiva (strain SO2202)</name>
    <name type="common">Poplar stem canker fungus</name>
    <name type="synonym">Septoria musiva</name>
    <dbReference type="NCBI Taxonomy" id="692275"/>
    <lineage>
        <taxon>Eukaryota</taxon>
        <taxon>Fungi</taxon>
        <taxon>Dikarya</taxon>
        <taxon>Ascomycota</taxon>
        <taxon>Pezizomycotina</taxon>
        <taxon>Dothideomycetes</taxon>
        <taxon>Dothideomycetidae</taxon>
        <taxon>Mycosphaerellales</taxon>
        <taxon>Mycosphaerellaceae</taxon>
        <taxon>Sphaerulina</taxon>
    </lineage>
</organism>
<dbReference type="SUPFAM" id="SSF57701">
    <property type="entry name" value="Zn2/Cys6 DNA-binding domain"/>
    <property type="match status" value="1"/>
</dbReference>
<dbReference type="PROSITE" id="PS50048">
    <property type="entry name" value="ZN2_CY6_FUNGAL_2"/>
    <property type="match status" value="1"/>
</dbReference>
<dbReference type="PANTHER" id="PTHR47655:SF2">
    <property type="entry name" value="QUINIC ACID UTILIZATION ACTIVATOR"/>
    <property type="match status" value="1"/>
</dbReference>
<accession>M3D132</accession>
<gene>
    <name evidence="5" type="ORF">SEPMUDRAFT_150184</name>
</gene>
<name>M3D132_SPHMS</name>
<dbReference type="EMBL" id="KB456266">
    <property type="protein sequence ID" value="EMF11183.1"/>
    <property type="molecule type" value="Genomic_DNA"/>
</dbReference>
<dbReference type="OMA" id="DGMEEWQ"/>
<dbReference type="Gene3D" id="4.10.240.10">
    <property type="entry name" value="Zn(2)-C6 fungal-type DNA-binding domain"/>
    <property type="match status" value="1"/>
</dbReference>
<reference evidence="5 6" key="1">
    <citation type="journal article" date="2012" name="PLoS Pathog.">
        <title>Diverse lifestyles and strategies of plant pathogenesis encoded in the genomes of eighteen Dothideomycetes fungi.</title>
        <authorList>
            <person name="Ohm R.A."/>
            <person name="Feau N."/>
            <person name="Henrissat B."/>
            <person name="Schoch C.L."/>
            <person name="Horwitz B.A."/>
            <person name="Barry K.W."/>
            <person name="Condon B.J."/>
            <person name="Copeland A.C."/>
            <person name="Dhillon B."/>
            <person name="Glaser F."/>
            <person name="Hesse C.N."/>
            <person name="Kosti I."/>
            <person name="LaButti K."/>
            <person name="Lindquist E.A."/>
            <person name="Lucas S."/>
            <person name="Salamov A.A."/>
            <person name="Bradshaw R.E."/>
            <person name="Ciuffetti L."/>
            <person name="Hamelin R.C."/>
            <person name="Kema G.H.J."/>
            <person name="Lawrence C."/>
            <person name="Scott J.A."/>
            <person name="Spatafora J.W."/>
            <person name="Turgeon B.G."/>
            <person name="de Wit P.J.G.M."/>
            <person name="Zhong S."/>
            <person name="Goodwin S.B."/>
            <person name="Grigoriev I.V."/>
        </authorList>
    </citation>
    <scope>NUCLEOTIDE SEQUENCE [LARGE SCALE GENOMIC DNA]</scope>
    <source>
        <strain evidence="5 6">SO2202</strain>
    </source>
</reference>
<dbReference type="SMART" id="SM00066">
    <property type="entry name" value="GAL4"/>
    <property type="match status" value="1"/>
</dbReference>
<protein>
    <recommendedName>
        <fullName evidence="4">Zn(2)-C6 fungal-type domain-containing protein</fullName>
    </recommendedName>
</protein>
<dbReference type="GO" id="GO:0045944">
    <property type="term" value="P:positive regulation of transcription by RNA polymerase II"/>
    <property type="evidence" value="ECO:0007669"/>
    <property type="project" value="TreeGrafter"/>
</dbReference>
<dbReference type="InterPro" id="IPR001138">
    <property type="entry name" value="Zn2Cys6_DnaBD"/>
</dbReference>
<proteinExistence type="predicted"/>
<dbReference type="CDD" id="cd00067">
    <property type="entry name" value="GAL4"/>
    <property type="match status" value="1"/>
</dbReference>
<feature type="domain" description="Zn(2)-C6 fungal-type" evidence="4">
    <location>
        <begin position="40"/>
        <end position="70"/>
    </location>
</feature>
<dbReference type="OrthoDB" id="3364175at2759"/>
<keyword evidence="6" id="KW-1185">Reference proteome</keyword>
<dbReference type="GO" id="GO:0003677">
    <property type="term" value="F:DNA binding"/>
    <property type="evidence" value="ECO:0007669"/>
    <property type="project" value="InterPro"/>
</dbReference>
<dbReference type="Pfam" id="PF04082">
    <property type="entry name" value="Fungal_trans"/>
    <property type="match status" value="1"/>
</dbReference>
<dbReference type="GO" id="GO:0006351">
    <property type="term" value="P:DNA-templated transcription"/>
    <property type="evidence" value="ECO:0007669"/>
    <property type="project" value="InterPro"/>
</dbReference>
<dbReference type="STRING" id="692275.M3D132"/>
<feature type="region of interest" description="Disordered" evidence="3">
    <location>
        <begin position="1"/>
        <end position="33"/>
    </location>
</feature>
<evidence type="ECO:0000256" key="3">
    <source>
        <dbReference type="SAM" id="MobiDB-lite"/>
    </source>
</evidence>
<dbReference type="RefSeq" id="XP_016759304.1">
    <property type="nucleotide sequence ID" value="XM_016906004.1"/>
</dbReference>
<evidence type="ECO:0000256" key="1">
    <source>
        <dbReference type="ARBA" id="ARBA00022723"/>
    </source>
</evidence>
<dbReference type="HOGENOM" id="CLU_007607_0_0_1"/>
<dbReference type="eggNOG" id="ENOG502S3FG">
    <property type="taxonomic scope" value="Eukaryota"/>
</dbReference>
<dbReference type="InterPro" id="IPR036864">
    <property type="entry name" value="Zn2-C6_fun-type_DNA-bd_sf"/>
</dbReference>
<dbReference type="Proteomes" id="UP000016931">
    <property type="component" value="Unassembled WGS sequence"/>
</dbReference>
<evidence type="ECO:0000259" key="4">
    <source>
        <dbReference type="PROSITE" id="PS50048"/>
    </source>
</evidence>
<evidence type="ECO:0000313" key="5">
    <source>
        <dbReference type="EMBL" id="EMF11183.1"/>
    </source>
</evidence>
<dbReference type="GO" id="GO:0000981">
    <property type="term" value="F:DNA-binding transcription factor activity, RNA polymerase II-specific"/>
    <property type="evidence" value="ECO:0007669"/>
    <property type="project" value="InterPro"/>
</dbReference>
<keyword evidence="1" id="KW-0479">Metal-binding</keyword>
<dbReference type="Pfam" id="PF00172">
    <property type="entry name" value="Zn_clus"/>
    <property type="match status" value="1"/>
</dbReference>
<feature type="region of interest" description="Disordered" evidence="3">
    <location>
        <begin position="629"/>
        <end position="650"/>
    </location>
</feature>
<dbReference type="PANTHER" id="PTHR47655">
    <property type="entry name" value="QUINIC ACID UTILIZATION ACTIVATOR"/>
    <property type="match status" value="1"/>
</dbReference>
<dbReference type="PROSITE" id="PS00463">
    <property type="entry name" value="ZN2_CY6_FUNGAL_1"/>
    <property type="match status" value="1"/>
</dbReference>
<feature type="region of interest" description="Disordered" evidence="3">
    <location>
        <begin position="166"/>
        <end position="204"/>
    </location>
</feature>
<dbReference type="InterPro" id="IPR007219">
    <property type="entry name" value="XnlR_reg_dom"/>
</dbReference>